<proteinExistence type="predicted"/>
<accession>A0A6M3T9X9</accession>
<dbReference type="GeneID" id="79585593"/>
<dbReference type="InterPro" id="IPR032876">
    <property type="entry name" value="J_dom"/>
</dbReference>
<evidence type="ECO:0000259" key="1">
    <source>
        <dbReference type="Pfam" id="PF13550"/>
    </source>
</evidence>
<dbReference type="RefSeq" id="YP_010738227.1">
    <property type="nucleotide sequence ID" value="NC_073024.1"/>
</dbReference>
<protein>
    <submittedName>
        <fullName evidence="2">Putative tail protein</fullName>
    </submittedName>
</protein>
<sequence length="851" mass="91160">MGGKSKKQTVGYKYYLGMHLALCHGPIDAITRLRVDDRDAWTGKNTGGTINVNAADLFGGEKREGGVSGAIDVAMGGPAQGQNSYLVSKLGALIPAYRGVVGLIFKQCYLGNNPYLKQWNARGQRVYVRQNGIAQWYSAKAGILSASNAASFALAETFYTTGGIAPGAFHPATLVIGPFDKSVTIIAGLPDGSNQAVGDNVFVFNGVDYPYSPSYPHVTTIAGGTPIYTLPAGQTLTVRIKNLDSGSPCGASGYISVGGLAVDMNPAHIIRECLTDPEWGMGYTDDDIDDVSFTSAADTFYNEGLGVSLLWDKTKKIDDFVSLVQEHVDCALYVSRTTGKFVIKPIRGGYDEATLLHLDESNIVSVDDPTRVAFGELTNSVTVSYWDNSTGKDASVTVTDTALVQQQGVVINAPLQYPGFTNARNATIAAQRDLRALSSPLLSCTITADSDAKVLNIGDVFKFSWSRWGLVEVVMRVNGISYGTGRNNRVKISCTQDVFDTDTTVAVVVPEPGWTDPSAPPSASENELATEAPYYELVQALGQSDIDNKLLTHPEIGYVIAAASRPASAINASLYTDNDDGSGYGDVGAMDFAPSGTLTTDITKTQPNFVLSNGEDLEEIVLGTHVQIGEELMRVDAIDAVTGAVMVGRGVLDTVPQVHSAGDVALFWDAYAGFDPTEYVEGEEIKAKIIPVSGAGVLPLDAATEHTVEIAGRAARPYAPGDLRINGESYIENAFYEGEVSVSWTDRDRLQQTAGVLIDHTAGDIGPEAGTTYRLRVYVDDVLDQEIEPAVSPQLVTPLATGFVRIEVHAKRDDLYSWQAPSHEFINANLRLTESADHRYTEDGDVRSSED</sequence>
<dbReference type="Pfam" id="PF13550">
    <property type="entry name" value="Phage-tail_3"/>
    <property type="match status" value="1"/>
</dbReference>
<reference evidence="2 3" key="1">
    <citation type="submission" date="2019-11" db="EMBL/GenBank/DDBJ databases">
        <authorList>
            <person name="Hylling O."/>
            <person name="Hansen L.H."/>
            <person name="Johansen A."/>
        </authorList>
    </citation>
    <scope>NUCLEOTIDE SEQUENCE [LARGE SCALE GENOMIC DNA]</scope>
</reference>
<organism evidence="2 3">
    <name type="scientific">Sphingomonas phage Kharn</name>
    <dbReference type="NCBI Taxonomy" id="2686312"/>
    <lineage>
        <taxon>Viruses</taxon>
        <taxon>Duplodnaviria</taxon>
        <taxon>Heunggongvirae</taxon>
        <taxon>Uroviricota</taxon>
        <taxon>Caudoviricetes</taxon>
        <taxon>Johnpaulvirinae</taxon>
        <taxon>Kharnvirus</taxon>
        <taxon>Kharnvirus kharn</taxon>
    </lineage>
</organism>
<keyword evidence="3" id="KW-1185">Reference proteome</keyword>
<feature type="domain" description="Tip attachment protein J" evidence="1">
    <location>
        <begin position="316"/>
        <end position="470"/>
    </location>
</feature>
<dbReference type="EMBL" id="MN734439">
    <property type="protein sequence ID" value="QJD54521.1"/>
    <property type="molecule type" value="Genomic_DNA"/>
</dbReference>
<evidence type="ECO:0000313" key="3">
    <source>
        <dbReference type="Proteomes" id="UP000501971"/>
    </source>
</evidence>
<evidence type="ECO:0000313" key="2">
    <source>
        <dbReference type="EMBL" id="QJD54521.1"/>
    </source>
</evidence>
<dbReference type="Proteomes" id="UP000501971">
    <property type="component" value="Segment"/>
</dbReference>
<name>A0A6M3T9X9_9CAUD</name>
<dbReference type="KEGG" id="vg:79585593"/>